<name>A0A4Y7JXX4_PAPSO</name>
<organism evidence="2 3">
    <name type="scientific">Papaver somniferum</name>
    <name type="common">Opium poppy</name>
    <dbReference type="NCBI Taxonomy" id="3469"/>
    <lineage>
        <taxon>Eukaryota</taxon>
        <taxon>Viridiplantae</taxon>
        <taxon>Streptophyta</taxon>
        <taxon>Embryophyta</taxon>
        <taxon>Tracheophyta</taxon>
        <taxon>Spermatophyta</taxon>
        <taxon>Magnoliopsida</taxon>
        <taxon>Ranunculales</taxon>
        <taxon>Papaveraceae</taxon>
        <taxon>Papaveroideae</taxon>
        <taxon>Papaver</taxon>
    </lineage>
</organism>
<evidence type="ECO:0000313" key="3">
    <source>
        <dbReference type="Proteomes" id="UP000316621"/>
    </source>
</evidence>
<reference evidence="2 3" key="1">
    <citation type="journal article" date="2018" name="Science">
        <title>The opium poppy genome and morphinan production.</title>
        <authorList>
            <person name="Guo L."/>
            <person name="Winzer T."/>
            <person name="Yang X."/>
            <person name="Li Y."/>
            <person name="Ning Z."/>
            <person name="He Z."/>
            <person name="Teodor R."/>
            <person name="Lu Y."/>
            <person name="Bowser T.A."/>
            <person name="Graham I.A."/>
            <person name="Ye K."/>
        </authorList>
    </citation>
    <scope>NUCLEOTIDE SEQUENCE [LARGE SCALE GENOMIC DNA]</scope>
    <source>
        <strain evidence="3">cv. HN1</strain>
        <tissue evidence="2">Leaves</tissue>
    </source>
</reference>
<evidence type="ECO:0000256" key="1">
    <source>
        <dbReference type="SAM" id="MobiDB-lite"/>
    </source>
</evidence>
<proteinExistence type="predicted"/>
<dbReference type="EMBL" id="CM010720">
    <property type="protein sequence ID" value="RZC64565.1"/>
    <property type="molecule type" value="Genomic_DNA"/>
</dbReference>
<keyword evidence="3" id="KW-1185">Reference proteome</keyword>
<dbReference type="Gramene" id="RZC64565">
    <property type="protein sequence ID" value="RZC64565"/>
    <property type="gene ID" value="C5167_008258"/>
</dbReference>
<accession>A0A4Y7JXX4</accession>
<evidence type="ECO:0000313" key="2">
    <source>
        <dbReference type="EMBL" id="RZC64565.1"/>
    </source>
</evidence>
<gene>
    <name evidence="2" type="ORF">C5167_008258</name>
</gene>
<dbReference type="Proteomes" id="UP000316621">
    <property type="component" value="Chromosome 6"/>
</dbReference>
<dbReference type="AlphaFoldDB" id="A0A4Y7JXX4"/>
<protein>
    <submittedName>
        <fullName evidence="2">Uncharacterized protein</fullName>
    </submittedName>
</protein>
<sequence length="64" mass="7370">MRALTESEMEQLGSEKLSRERKYSQIRTSEGYGMETVIELDYDVTDGLEVDDSDEKALLTHEQL</sequence>
<feature type="region of interest" description="Disordered" evidence="1">
    <location>
        <begin position="1"/>
        <end position="25"/>
    </location>
</feature>